<evidence type="ECO:0000313" key="2">
    <source>
        <dbReference type="EMBL" id="SUI40288.1"/>
    </source>
</evidence>
<name>A0A379Y3M8_SERMA</name>
<protein>
    <submittedName>
        <fullName evidence="2">Uncharacterized protein</fullName>
    </submittedName>
</protein>
<evidence type="ECO:0000313" key="3">
    <source>
        <dbReference type="Proteomes" id="UP000254765"/>
    </source>
</evidence>
<evidence type="ECO:0000256" key="1">
    <source>
        <dbReference type="SAM" id="MobiDB-lite"/>
    </source>
</evidence>
<accession>A0A379Y3M8</accession>
<organism evidence="2 3">
    <name type="scientific">Serratia marcescens</name>
    <dbReference type="NCBI Taxonomy" id="615"/>
    <lineage>
        <taxon>Bacteria</taxon>
        <taxon>Pseudomonadati</taxon>
        <taxon>Pseudomonadota</taxon>
        <taxon>Gammaproteobacteria</taxon>
        <taxon>Enterobacterales</taxon>
        <taxon>Yersiniaceae</taxon>
        <taxon>Serratia</taxon>
    </lineage>
</organism>
<sequence length="177" mass="20189">MMYMLRKIPKRTDFVKYARLQVRSGGYRQLQDRPAAGHPTERQTGRRCCRKRRTTRLRPDGGKTKTSAAPSGRIFLPLSARCSPHLGLQQQHLTVHFRHHAEMALVANLRRQDFPLVEFKCAHVLDIQPSAKQGLNVLCHFQRVITLERFSFFYAPPVDPCAQRAAKGGSLEIQNAT</sequence>
<gene>
    <name evidence="2" type="ORF">NCTC10211_00644</name>
</gene>
<proteinExistence type="predicted"/>
<dbReference type="Proteomes" id="UP000254765">
    <property type="component" value="Unassembled WGS sequence"/>
</dbReference>
<dbReference type="AlphaFoldDB" id="A0A379Y3M8"/>
<feature type="region of interest" description="Disordered" evidence="1">
    <location>
        <begin position="28"/>
        <end position="47"/>
    </location>
</feature>
<dbReference type="EMBL" id="UGYK01000002">
    <property type="protein sequence ID" value="SUI40288.1"/>
    <property type="molecule type" value="Genomic_DNA"/>
</dbReference>
<reference evidence="2 3" key="1">
    <citation type="submission" date="2018-06" db="EMBL/GenBank/DDBJ databases">
        <authorList>
            <consortium name="Pathogen Informatics"/>
            <person name="Doyle S."/>
        </authorList>
    </citation>
    <scope>NUCLEOTIDE SEQUENCE [LARGE SCALE GENOMIC DNA]</scope>
    <source>
        <strain evidence="2 3">NCTC10211</strain>
    </source>
</reference>